<sequence length="54" mass="5997">MIVGVLVVVVISSYVFWIMAPKENRTHTGFGYDVFNVGHYLPVSITSSSRTSSF</sequence>
<protein>
    <submittedName>
        <fullName evidence="1">Similar to Saccharomyces cerevisiae YCL005W-A VMA9 Vacuolar H+ ATPase subunit e of the V-ATPase V0 subcomplex</fullName>
    </submittedName>
</protein>
<evidence type="ECO:0000313" key="1">
    <source>
        <dbReference type="EMBL" id="CAB4256557.1"/>
    </source>
</evidence>
<reference evidence="1 2" key="1">
    <citation type="submission" date="2020-05" db="EMBL/GenBank/DDBJ databases">
        <authorList>
            <person name="Casaregola S."/>
            <person name="Devillers H."/>
            <person name="Grondin C."/>
        </authorList>
    </citation>
    <scope>NUCLEOTIDE SEQUENCE [LARGE SCALE GENOMIC DNA]</scope>
    <source>
        <strain evidence="1 2">CLIB 1767</strain>
    </source>
</reference>
<dbReference type="GeneID" id="64859640"/>
<dbReference type="EMBL" id="CAEFZW010000010">
    <property type="protein sequence ID" value="CAB4256557.1"/>
    <property type="molecule type" value="Genomic_DNA"/>
</dbReference>
<organism evidence="1 2">
    <name type="scientific">Maudiozyma barnettii</name>
    <dbReference type="NCBI Taxonomy" id="61262"/>
    <lineage>
        <taxon>Eukaryota</taxon>
        <taxon>Fungi</taxon>
        <taxon>Dikarya</taxon>
        <taxon>Ascomycota</taxon>
        <taxon>Saccharomycotina</taxon>
        <taxon>Saccharomycetes</taxon>
        <taxon>Saccharomycetales</taxon>
        <taxon>Saccharomycetaceae</taxon>
        <taxon>Maudiozyma</taxon>
    </lineage>
</organism>
<dbReference type="Proteomes" id="UP000644660">
    <property type="component" value="Unassembled WGS sequence"/>
</dbReference>
<keyword evidence="2" id="KW-1185">Reference proteome</keyword>
<dbReference type="RefSeq" id="XP_041408401.1">
    <property type="nucleotide sequence ID" value="XM_041552467.1"/>
</dbReference>
<accession>A0A8H2VJG3</accession>
<dbReference type="AlphaFoldDB" id="A0A8H2VJG3"/>
<proteinExistence type="predicted"/>
<comment type="caution">
    <text evidence="1">The sequence shown here is derived from an EMBL/GenBank/DDBJ whole genome shotgun (WGS) entry which is preliminary data.</text>
</comment>
<gene>
    <name evidence="1" type="ORF">KABA2_10S01870</name>
</gene>
<evidence type="ECO:0000313" key="2">
    <source>
        <dbReference type="Proteomes" id="UP000644660"/>
    </source>
</evidence>
<name>A0A8H2VJG3_9SACH</name>